<name>A0A7J7KKZ2_BUGNE</name>
<organism evidence="7 8">
    <name type="scientific">Bugula neritina</name>
    <name type="common">Brown bryozoan</name>
    <name type="synonym">Sertularia neritina</name>
    <dbReference type="NCBI Taxonomy" id="10212"/>
    <lineage>
        <taxon>Eukaryota</taxon>
        <taxon>Metazoa</taxon>
        <taxon>Spiralia</taxon>
        <taxon>Lophotrochozoa</taxon>
        <taxon>Bryozoa</taxon>
        <taxon>Gymnolaemata</taxon>
        <taxon>Cheilostomatida</taxon>
        <taxon>Flustrina</taxon>
        <taxon>Buguloidea</taxon>
        <taxon>Bugulidae</taxon>
        <taxon>Bugula</taxon>
    </lineage>
</organism>
<gene>
    <name evidence="7" type="ORF">EB796_002693</name>
</gene>
<dbReference type="Gene3D" id="3.30.40.10">
    <property type="entry name" value="Zinc/RING finger domain, C3HC4 (zinc finger)"/>
    <property type="match status" value="2"/>
</dbReference>
<dbReference type="SMART" id="SM00064">
    <property type="entry name" value="FYVE"/>
    <property type="match status" value="2"/>
</dbReference>
<protein>
    <recommendedName>
        <fullName evidence="6">FYVE-type domain-containing protein</fullName>
    </recommendedName>
</protein>
<feature type="domain" description="FYVE-type" evidence="6">
    <location>
        <begin position="87"/>
        <end position="142"/>
    </location>
</feature>
<dbReference type="AlphaFoldDB" id="A0A7J7KKZ2"/>
<dbReference type="InterPro" id="IPR013083">
    <property type="entry name" value="Znf_RING/FYVE/PHD"/>
</dbReference>
<sequence length="604" mass="68609">MLCLFLKYLFFAIAHVGFAKMASNRTSSGLVAAGLYTTVSGFVPNKAPTYSKMAPSISMVEVTEHVGISRSHWVPKASRPVCKARSCRLTFSLINTPRNCYRCGEVFCRQCLKQSRRLNLFANYDPQGKFYKVCKLCFDSEQQGTGATRSMMKEFRQLRSAFRNLDPKIHSENYLAIAEQRIKEGFISELNSTPSLVRLVQSLTITLVKGAWKKPVRANENQAACKICKQKFEMLFKSRHHCSICGDVVCDSCSNRDLIVYVADSNRSGESFRLSEAIVNIIKVSGGPAKEPEIHQYLRICKSCYEVKKNSQLQRERDIILKVQQMEVTAFWDKLSSFHDTLLTNQRQIASSLEKYEVLVKSLEDGSHRTDRGNNVQTLSKAQIDLSDLFVSYLTKTNKFKALKPVSSNTQKLASNIQMSAVKFYSENRALYKELRTSLEEYLPHSIMETIQSQVNKNALICVHLLVKQLALEVISFDNTACGKQAGEIAQHLVDAEQVITDELQAVLHKLEGDDMSWEEHERDANLMIRELLREQRLISVTPYQRSQPEFLLNLVVERSCEVLDKISLQLKAKVTQSSYTQVKDSIQQVKESILELVCRNASE</sequence>
<dbReference type="PANTHER" id="PTHR39490:SF8">
    <property type="entry name" value="ZINC FINGER FYVE DOMAIN-CONTAINING PROTEIN 21"/>
    <property type="match status" value="1"/>
</dbReference>
<dbReference type="Proteomes" id="UP000593567">
    <property type="component" value="Unassembled WGS sequence"/>
</dbReference>
<evidence type="ECO:0000259" key="6">
    <source>
        <dbReference type="PROSITE" id="PS50178"/>
    </source>
</evidence>
<dbReference type="InterPro" id="IPR000306">
    <property type="entry name" value="Znf_FYVE"/>
</dbReference>
<evidence type="ECO:0000256" key="5">
    <source>
        <dbReference type="SAM" id="SignalP"/>
    </source>
</evidence>
<dbReference type="PROSITE" id="PS50178">
    <property type="entry name" value="ZF_FYVE"/>
    <property type="match status" value="2"/>
</dbReference>
<keyword evidence="5" id="KW-0732">Signal</keyword>
<dbReference type="Pfam" id="PF01363">
    <property type="entry name" value="FYVE"/>
    <property type="match status" value="2"/>
</dbReference>
<evidence type="ECO:0000256" key="4">
    <source>
        <dbReference type="PROSITE-ProRule" id="PRU00091"/>
    </source>
</evidence>
<reference evidence="7" key="1">
    <citation type="submission" date="2020-06" db="EMBL/GenBank/DDBJ databases">
        <title>Draft genome of Bugula neritina, a colonial animal packing powerful symbionts and potential medicines.</title>
        <authorList>
            <person name="Rayko M."/>
        </authorList>
    </citation>
    <scope>NUCLEOTIDE SEQUENCE [LARGE SCALE GENOMIC DNA]</scope>
    <source>
        <strain evidence="7">Kwan_BN1</strain>
    </source>
</reference>
<accession>A0A7J7KKZ2</accession>
<dbReference type="InterPro" id="IPR052113">
    <property type="entry name" value="FYVE-type_Zinc_Finger"/>
</dbReference>
<evidence type="ECO:0000313" key="8">
    <source>
        <dbReference type="Proteomes" id="UP000593567"/>
    </source>
</evidence>
<evidence type="ECO:0000256" key="3">
    <source>
        <dbReference type="ARBA" id="ARBA00022833"/>
    </source>
</evidence>
<keyword evidence="3" id="KW-0862">Zinc</keyword>
<feature type="domain" description="FYVE-type" evidence="6">
    <location>
        <begin position="219"/>
        <end position="309"/>
    </location>
</feature>
<dbReference type="InterPro" id="IPR017455">
    <property type="entry name" value="Znf_FYVE-rel"/>
</dbReference>
<dbReference type="GO" id="GO:0008270">
    <property type="term" value="F:zinc ion binding"/>
    <property type="evidence" value="ECO:0007669"/>
    <property type="project" value="UniProtKB-KW"/>
</dbReference>
<dbReference type="InterPro" id="IPR011011">
    <property type="entry name" value="Znf_FYVE_PHD"/>
</dbReference>
<proteinExistence type="predicted"/>
<evidence type="ECO:0000256" key="2">
    <source>
        <dbReference type="ARBA" id="ARBA00022771"/>
    </source>
</evidence>
<dbReference type="OrthoDB" id="10018316at2759"/>
<keyword evidence="8" id="KW-1185">Reference proteome</keyword>
<dbReference type="PANTHER" id="PTHR39490">
    <property type="entry name" value="ARRESTIN DOMAIN-CONTAINING PROTEIN D"/>
    <property type="match status" value="1"/>
</dbReference>
<comment type="caution">
    <text evidence="7">The sequence shown here is derived from an EMBL/GenBank/DDBJ whole genome shotgun (WGS) entry which is preliminary data.</text>
</comment>
<dbReference type="SUPFAM" id="SSF57903">
    <property type="entry name" value="FYVE/PHD zinc finger"/>
    <property type="match status" value="2"/>
</dbReference>
<dbReference type="EMBL" id="VXIV02000319">
    <property type="protein sequence ID" value="KAF6038993.1"/>
    <property type="molecule type" value="Genomic_DNA"/>
</dbReference>
<feature type="chain" id="PRO_5029548338" description="FYVE-type domain-containing protein" evidence="5">
    <location>
        <begin position="20"/>
        <end position="604"/>
    </location>
</feature>
<keyword evidence="1" id="KW-0479">Metal-binding</keyword>
<feature type="signal peptide" evidence="5">
    <location>
        <begin position="1"/>
        <end position="19"/>
    </location>
</feature>
<evidence type="ECO:0000256" key="1">
    <source>
        <dbReference type="ARBA" id="ARBA00022723"/>
    </source>
</evidence>
<keyword evidence="2 4" id="KW-0863">Zinc-finger</keyword>
<evidence type="ECO:0000313" key="7">
    <source>
        <dbReference type="EMBL" id="KAF6038993.1"/>
    </source>
</evidence>